<name>A0ABD2WD72_9HYME</name>
<dbReference type="Proteomes" id="UP001627154">
    <property type="component" value="Unassembled WGS sequence"/>
</dbReference>
<keyword evidence="2" id="KW-1133">Transmembrane helix</keyword>
<evidence type="ECO:0000313" key="4">
    <source>
        <dbReference type="Proteomes" id="UP001627154"/>
    </source>
</evidence>
<accession>A0ABD2WD72</accession>
<protein>
    <submittedName>
        <fullName evidence="3">Uncharacterized protein</fullName>
    </submittedName>
</protein>
<feature type="transmembrane region" description="Helical" evidence="2">
    <location>
        <begin position="48"/>
        <end position="67"/>
    </location>
</feature>
<keyword evidence="2" id="KW-0472">Membrane</keyword>
<proteinExistence type="predicted"/>
<comment type="caution">
    <text evidence="3">The sequence shown here is derived from an EMBL/GenBank/DDBJ whole genome shotgun (WGS) entry which is preliminary data.</text>
</comment>
<dbReference type="EMBL" id="JBJJXI010000113">
    <property type="protein sequence ID" value="KAL3390965.1"/>
    <property type="molecule type" value="Genomic_DNA"/>
</dbReference>
<feature type="compositionally biased region" description="Polar residues" evidence="1">
    <location>
        <begin position="1"/>
        <end position="10"/>
    </location>
</feature>
<feature type="compositionally biased region" description="Acidic residues" evidence="1">
    <location>
        <begin position="26"/>
        <end position="36"/>
    </location>
</feature>
<gene>
    <name evidence="3" type="ORF">TKK_014223</name>
</gene>
<evidence type="ECO:0000256" key="1">
    <source>
        <dbReference type="SAM" id="MobiDB-lite"/>
    </source>
</evidence>
<dbReference type="AlphaFoldDB" id="A0ABD2WD72"/>
<evidence type="ECO:0000313" key="3">
    <source>
        <dbReference type="EMBL" id="KAL3390965.1"/>
    </source>
</evidence>
<organism evidence="3 4">
    <name type="scientific">Trichogramma kaykai</name>
    <dbReference type="NCBI Taxonomy" id="54128"/>
    <lineage>
        <taxon>Eukaryota</taxon>
        <taxon>Metazoa</taxon>
        <taxon>Ecdysozoa</taxon>
        <taxon>Arthropoda</taxon>
        <taxon>Hexapoda</taxon>
        <taxon>Insecta</taxon>
        <taxon>Pterygota</taxon>
        <taxon>Neoptera</taxon>
        <taxon>Endopterygota</taxon>
        <taxon>Hymenoptera</taxon>
        <taxon>Apocrita</taxon>
        <taxon>Proctotrupomorpha</taxon>
        <taxon>Chalcidoidea</taxon>
        <taxon>Trichogrammatidae</taxon>
        <taxon>Trichogramma</taxon>
    </lineage>
</organism>
<reference evidence="3 4" key="1">
    <citation type="journal article" date="2024" name="bioRxiv">
        <title>A reference genome for Trichogramma kaykai: A tiny desert-dwelling parasitoid wasp with competing sex-ratio distorters.</title>
        <authorList>
            <person name="Culotta J."/>
            <person name="Lindsey A.R."/>
        </authorList>
    </citation>
    <scope>NUCLEOTIDE SEQUENCE [LARGE SCALE GENOMIC DNA]</scope>
    <source>
        <strain evidence="3 4">KSX58</strain>
    </source>
</reference>
<sequence length="83" mass="9214">MTRNLYYQTPNDHDACPPYEQLGFENNDDDDDDWADVDTVPDPTPANLTGVFVTPPLVLLPVILLLLTPNDALRNSTTGSRNN</sequence>
<keyword evidence="4" id="KW-1185">Reference proteome</keyword>
<keyword evidence="2" id="KW-0812">Transmembrane</keyword>
<evidence type="ECO:0000256" key="2">
    <source>
        <dbReference type="SAM" id="Phobius"/>
    </source>
</evidence>
<feature type="region of interest" description="Disordered" evidence="1">
    <location>
        <begin position="1"/>
        <end position="42"/>
    </location>
</feature>